<dbReference type="RefSeq" id="WP_121368642.1">
    <property type="nucleotide sequence ID" value="NZ_RBKS01000001.1"/>
</dbReference>
<feature type="region of interest" description="Disordered" evidence="1">
    <location>
        <begin position="1"/>
        <end position="25"/>
    </location>
</feature>
<reference evidence="2 3" key="1">
    <citation type="submission" date="2018-10" db="EMBL/GenBank/DDBJ databases">
        <title>Sequencing the genomes of 1000 actinobacteria strains.</title>
        <authorList>
            <person name="Klenk H.-P."/>
        </authorList>
    </citation>
    <scope>NUCLEOTIDE SEQUENCE [LARGE SCALE GENOMIC DNA]</scope>
    <source>
        <strain evidence="2 3">DSM 17894</strain>
    </source>
</reference>
<sequence>MDDLHHAPSSPTTPSANAAARPRHPLDADGSVELAVVERSGLAESRHLGAAVVVNAQGDVLDALGDAEATIYPRSCLKPLQALAVLRAGVDLEGAQAVLAMASHAGTPAHQQVVRDMLARSNSGPEDLLCPPDWPYDRATARTATEKTRLFMNCSGKHAAFLLACERNGWNKKTYDALDHPLQSAIRDTIEEFAGERPDHAGVDGCGAPVYALTLRGLATGIARVTGAATADPSSAAAHLTRSVLADAWALDGTGRANTVTIEELGVVAKLGAEGVLVIGTTGGTAVALKMLDGNLRAGTLVALRLLTDLGAVDADAAQRVVDHTLERVLGGGEVVGSIRLGAAFGGR</sequence>
<comment type="caution">
    <text evidence="2">The sequence shown here is derived from an EMBL/GenBank/DDBJ whole genome shotgun (WGS) entry which is preliminary data.</text>
</comment>
<dbReference type="AlphaFoldDB" id="A0A495ID21"/>
<dbReference type="Proteomes" id="UP000280008">
    <property type="component" value="Unassembled WGS sequence"/>
</dbReference>
<dbReference type="EMBL" id="RBKS01000001">
    <property type="protein sequence ID" value="RKR73819.1"/>
    <property type="molecule type" value="Genomic_DNA"/>
</dbReference>
<organism evidence="2 3">
    <name type="scientific">Frondihabitans australicus</name>
    <dbReference type="NCBI Taxonomy" id="386892"/>
    <lineage>
        <taxon>Bacteria</taxon>
        <taxon>Bacillati</taxon>
        <taxon>Actinomycetota</taxon>
        <taxon>Actinomycetes</taxon>
        <taxon>Micrococcales</taxon>
        <taxon>Microbacteriaceae</taxon>
        <taxon>Frondihabitans</taxon>
    </lineage>
</organism>
<dbReference type="OrthoDB" id="9780674at2"/>
<keyword evidence="3" id="KW-1185">Reference proteome</keyword>
<accession>A0A495ID21</accession>
<evidence type="ECO:0000256" key="1">
    <source>
        <dbReference type="SAM" id="MobiDB-lite"/>
    </source>
</evidence>
<dbReference type="Pfam" id="PF06089">
    <property type="entry name" value="Asparaginase_II"/>
    <property type="match status" value="1"/>
</dbReference>
<dbReference type="PANTHER" id="PTHR42110">
    <property type="entry name" value="L-ASPARAGINASE, PUTATIVE (AFU_ORTHOLOGUE AFUA_3G11890)-RELATED"/>
    <property type="match status" value="1"/>
</dbReference>
<dbReference type="InterPro" id="IPR010349">
    <property type="entry name" value="Asparaginase_II"/>
</dbReference>
<feature type="compositionally biased region" description="Low complexity" evidence="1">
    <location>
        <begin position="7"/>
        <end position="20"/>
    </location>
</feature>
<protein>
    <submittedName>
        <fullName evidence="2">Asparaginase</fullName>
    </submittedName>
</protein>
<dbReference type="PANTHER" id="PTHR42110:SF1">
    <property type="entry name" value="L-ASPARAGINASE, PUTATIVE (AFU_ORTHOLOGUE AFUA_3G11890)-RELATED"/>
    <property type="match status" value="1"/>
</dbReference>
<name>A0A495ID21_9MICO</name>
<evidence type="ECO:0000313" key="3">
    <source>
        <dbReference type="Proteomes" id="UP000280008"/>
    </source>
</evidence>
<evidence type="ECO:0000313" key="2">
    <source>
        <dbReference type="EMBL" id="RKR73819.1"/>
    </source>
</evidence>
<proteinExistence type="predicted"/>
<gene>
    <name evidence="2" type="ORF">C8E83_0916</name>
</gene>